<dbReference type="GO" id="GO:0005085">
    <property type="term" value="F:guanyl-nucleotide exchange factor activity"/>
    <property type="evidence" value="ECO:0007669"/>
    <property type="project" value="InterPro"/>
</dbReference>
<accession>A0AAD5LTB8</accession>
<dbReference type="InterPro" id="IPR000219">
    <property type="entry name" value="DH_dom"/>
</dbReference>
<evidence type="ECO:0000313" key="3">
    <source>
        <dbReference type="EMBL" id="KAJ0409195.1"/>
    </source>
</evidence>
<dbReference type="CDD" id="cd00160">
    <property type="entry name" value="RhoGEF"/>
    <property type="match status" value="1"/>
</dbReference>
<dbReference type="Proteomes" id="UP001209570">
    <property type="component" value="Unassembled WGS sequence"/>
</dbReference>
<dbReference type="PANTHER" id="PTHR12673">
    <property type="entry name" value="FACIOGENITAL DYSPLASIA PROTEIN"/>
    <property type="match status" value="1"/>
</dbReference>
<dbReference type="InterPro" id="IPR051092">
    <property type="entry name" value="FYVE_RhoGEF_PH"/>
</dbReference>
<feature type="compositionally biased region" description="Polar residues" evidence="1">
    <location>
        <begin position="114"/>
        <end position="131"/>
    </location>
</feature>
<keyword evidence="4" id="KW-1185">Reference proteome</keyword>
<feature type="region of interest" description="Disordered" evidence="1">
    <location>
        <begin position="452"/>
        <end position="511"/>
    </location>
</feature>
<feature type="compositionally biased region" description="Low complexity" evidence="1">
    <location>
        <begin position="745"/>
        <end position="757"/>
    </location>
</feature>
<evidence type="ECO:0000256" key="1">
    <source>
        <dbReference type="SAM" id="MobiDB-lite"/>
    </source>
</evidence>
<reference evidence="3" key="1">
    <citation type="submission" date="2021-12" db="EMBL/GenBank/DDBJ databases">
        <title>Prjna785345.</title>
        <authorList>
            <person name="Rujirawat T."/>
            <person name="Krajaejun T."/>
        </authorList>
    </citation>
    <scope>NUCLEOTIDE SEQUENCE</scope>
    <source>
        <strain evidence="3">Pi057C3</strain>
    </source>
</reference>
<feature type="region of interest" description="Disordered" evidence="1">
    <location>
        <begin position="100"/>
        <end position="138"/>
    </location>
</feature>
<dbReference type="Pfam" id="PF00621">
    <property type="entry name" value="RhoGEF"/>
    <property type="match status" value="1"/>
</dbReference>
<name>A0AAD5LTB8_PYTIN</name>
<feature type="region of interest" description="Disordered" evidence="1">
    <location>
        <begin position="745"/>
        <end position="785"/>
    </location>
</feature>
<dbReference type="SMART" id="SM00325">
    <property type="entry name" value="RhoGEF"/>
    <property type="match status" value="1"/>
</dbReference>
<dbReference type="GO" id="GO:0005737">
    <property type="term" value="C:cytoplasm"/>
    <property type="evidence" value="ECO:0007669"/>
    <property type="project" value="TreeGrafter"/>
</dbReference>
<gene>
    <name evidence="3" type="ORF">P43SY_006692</name>
</gene>
<evidence type="ECO:0000259" key="2">
    <source>
        <dbReference type="PROSITE" id="PS50010"/>
    </source>
</evidence>
<dbReference type="Gene3D" id="1.20.900.10">
    <property type="entry name" value="Dbl homology (DH) domain"/>
    <property type="match status" value="1"/>
</dbReference>
<evidence type="ECO:0000313" key="4">
    <source>
        <dbReference type="Proteomes" id="UP001209570"/>
    </source>
</evidence>
<proteinExistence type="predicted"/>
<comment type="caution">
    <text evidence="3">The sequence shown here is derived from an EMBL/GenBank/DDBJ whole genome shotgun (WGS) entry which is preliminary data.</text>
</comment>
<feature type="region of interest" description="Disordered" evidence="1">
    <location>
        <begin position="211"/>
        <end position="232"/>
    </location>
</feature>
<feature type="compositionally biased region" description="Low complexity" evidence="1">
    <location>
        <begin position="452"/>
        <end position="508"/>
    </location>
</feature>
<dbReference type="SUPFAM" id="SSF48065">
    <property type="entry name" value="DBL homology domain (DH-domain)"/>
    <property type="match status" value="1"/>
</dbReference>
<dbReference type="PANTHER" id="PTHR12673:SF159">
    <property type="entry name" value="LD03170P"/>
    <property type="match status" value="1"/>
</dbReference>
<sequence length="808" mass="87991">MVAHLAPLQQCAVVPMAAAPCPLPPSRLFDKSSIGNAVAAQRLRRRSLLVLDATARALALSQHAVGSEDNQAGQSCALARRDGPPPMFRLATFLLEDEPVADGRPADAPPTPQSPAEDQASASPRISNGEASPTRRKRTQVECVCREIVETEESYVAALESLLLHFFEPLQQFAEQQSIALGAMAALHTSTRTILHIHLELLRMLRADDADDASDGREPASNQAASDHQHDMAADPFREFPGTLGRIARVSKAFQRTIEYMKVYAFYCASYLSAKNELGRLQLQNPPLNRFTMELYDRARESANLDIISSLIKPVQRICRYPLLFRELLKNAATPEETLILQQSLAKIEAVSAHVNEKVREAQNNARLYQLHESLHPSAKLELIQPSRTLLCETMAFVTSLDAPRWPKRLLRYFRRRRRGRRKSSDVSSRRRQLEERLSALFTALEDDRRGSATVTATATSTSMTSTAGGMLSPSAAAAMHSMRSSLSMSQQPSAAASSTAAPASSPLLRRRSSGERMRLILLSDMLLMGKKREQQLKIRRQICLSCAIVHDESDVSPTQQPEAAQDADATAPTSASFSLEVSKVGRCNCHHFSPLTLRRSPTVGSLAAMLASRRSSLSFSASAGDLLDALETDAQPQPPTQAPPGSQRSSVSGLRAFRRLEQLASFRKVKRYLVTCDTPQRKAEFVLALRQAIARSARLTSLCAAAEQSRSSLHLLEGGAKALAIAARLPTKIWHSLRGGDSASAASSLLPPDDSSTNASAIAPDVAEGREPVPAKASTSESNVDLLHLHDPDALAADPRIRAAHVV</sequence>
<dbReference type="EMBL" id="JAKCXM010000005">
    <property type="protein sequence ID" value="KAJ0409195.1"/>
    <property type="molecule type" value="Genomic_DNA"/>
</dbReference>
<feature type="domain" description="DH" evidence="2">
    <location>
        <begin position="140"/>
        <end position="358"/>
    </location>
</feature>
<dbReference type="InterPro" id="IPR035899">
    <property type="entry name" value="DBL_dom_sf"/>
</dbReference>
<protein>
    <recommendedName>
        <fullName evidence="2">DH domain-containing protein</fullName>
    </recommendedName>
</protein>
<dbReference type="AlphaFoldDB" id="A0AAD5LTB8"/>
<organism evidence="3 4">
    <name type="scientific">Pythium insidiosum</name>
    <name type="common">Pythiosis disease agent</name>
    <dbReference type="NCBI Taxonomy" id="114742"/>
    <lineage>
        <taxon>Eukaryota</taxon>
        <taxon>Sar</taxon>
        <taxon>Stramenopiles</taxon>
        <taxon>Oomycota</taxon>
        <taxon>Peronosporomycetes</taxon>
        <taxon>Pythiales</taxon>
        <taxon>Pythiaceae</taxon>
        <taxon>Pythium</taxon>
    </lineage>
</organism>
<dbReference type="PROSITE" id="PS50010">
    <property type="entry name" value="DH_2"/>
    <property type="match status" value="1"/>
</dbReference>